<organism evidence="1 2">
    <name type="scientific">Engystomops pustulosus</name>
    <name type="common">Tungara frog</name>
    <name type="synonym">Physalaemus pustulosus</name>
    <dbReference type="NCBI Taxonomy" id="76066"/>
    <lineage>
        <taxon>Eukaryota</taxon>
        <taxon>Metazoa</taxon>
        <taxon>Chordata</taxon>
        <taxon>Craniata</taxon>
        <taxon>Vertebrata</taxon>
        <taxon>Euteleostomi</taxon>
        <taxon>Amphibia</taxon>
        <taxon>Batrachia</taxon>
        <taxon>Anura</taxon>
        <taxon>Neobatrachia</taxon>
        <taxon>Hyloidea</taxon>
        <taxon>Leptodactylidae</taxon>
        <taxon>Leiuperinae</taxon>
        <taxon>Engystomops</taxon>
    </lineage>
</organism>
<evidence type="ECO:0000313" key="2">
    <source>
        <dbReference type="Proteomes" id="UP000824782"/>
    </source>
</evidence>
<dbReference type="AlphaFoldDB" id="A0AAV6YQZ8"/>
<name>A0AAV6YQZ8_ENGPU</name>
<proteinExistence type="predicted"/>
<evidence type="ECO:0000313" key="1">
    <source>
        <dbReference type="EMBL" id="KAG8538150.1"/>
    </source>
</evidence>
<keyword evidence="2" id="KW-1185">Reference proteome</keyword>
<reference evidence="1" key="1">
    <citation type="thesis" date="2020" institute="ProQuest LLC" country="789 East Eisenhower Parkway, Ann Arbor, MI, USA">
        <title>Comparative Genomics and Chromosome Evolution.</title>
        <authorList>
            <person name="Mudd A.B."/>
        </authorList>
    </citation>
    <scope>NUCLEOTIDE SEQUENCE</scope>
    <source>
        <strain evidence="1">237g6f4</strain>
        <tissue evidence="1">Blood</tissue>
    </source>
</reference>
<comment type="caution">
    <text evidence="1">The sequence shown here is derived from an EMBL/GenBank/DDBJ whole genome shotgun (WGS) entry which is preliminary data.</text>
</comment>
<dbReference type="EMBL" id="WNYA01023481">
    <property type="protein sequence ID" value="KAG8538150.1"/>
    <property type="molecule type" value="Genomic_DNA"/>
</dbReference>
<protein>
    <submittedName>
        <fullName evidence="1">Uncharacterized protein</fullName>
    </submittedName>
</protein>
<sequence length="105" mass="11897">MVQALKLSSEYRFGIRQDTRCWVQDQVGLEAESKVQVQVSRFRIRQDTGFQVKVLEQVWITGFRLRQVTGSGTGNCTLGFRALLQAGGDRVLILSEYRFPDLVGS</sequence>
<dbReference type="Proteomes" id="UP000824782">
    <property type="component" value="Unassembled WGS sequence"/>
</dbReference>
<accession>A0AAV6YQZ8</accession>
<gene>
    <name evidence="1" type="ORF">GDO81_023219</name>
</gene>